<dbReference type="Proteomes" id="UP001472677">
    <property type="component" value="Unassembled WGS sequence"/>
</dbReference>
<dbReference type="InterPro" id="IPR004326">
    <property type="entry name" value="Mlo"/>
</dbReference>
<accession>A0ABR2E0L6</accession>
<feature type="region of interest" description="Disordered" evidence="9">
    <location>
        <begin position="455"/>
        <end position="524"/>
    </location>
</feature>
<dbReference type="PANTHER" id="PTHR31942:SF89">
    <property type="entry name" value="MLO-LIKE PROTEIN 3"/>
    <property type="match status" value="1"/>
</dbReference>
<organism evidence="11 12">
    <name type="scientific">Hibiscus sabdariffa</name>
    <name type="common">roselle</name>
    <dbReference type="NCBI Taxonomy" id="183260"/>
    <lineage>
        <taxon>Eukaryota</taxon>
        <taxon>Viridiplantae</taxon>
        <taxon>Streptophyta</taxon>
        <taxon>Embryophyta</taxon>
        <taxon>Tracheophyta</taxon>
        <taxon>Spermatophyta</taxon>
        <taxon>Magnoliopsida</taxon>
        <taxon>eudicotyledons</taxon>
        <taxon>Gunneridae</taxon>
        <taxon>Pentapetalae</taxon>
        <taxon>rosids</taxon>
        <taxon>malvids</taxon>
        <taxon>Malvales</taxon>
        <taxon>Malvaceae</taxon>
        <taxon>Malvoideae</taxon>
        <taxon>Hibiscus</taxon>
    </lineage>
</organism>
<feature type="transmembrane region" description="Helical" evidence="10">
    <location>
        <begin position="63"/>
        <end position="82"/>
    </location>
</feature>
<reference evidence="11 12" key="1">
    <citation type="journal article" date="2024" name="G3 (Bethesda)">
        <title>Genome assembly of Hibiscus sabdariffa L. provides insights into metabolisms of medicinal natural products.</title>
        <authorList>
            <person name="Kim T."/>
        </authorList>
    </citation>
    <scope>NUCLEOTIDE SEQUENCE [LARGE SCALE GENOMIC DNA]</scope>
    <source>
        <strain evidence="11">TK-2024</strain>
        <tissue evidence="11">Old leaves</tissue>
    </source>
</reference>
<keyword evidence="4 8" id="KW-0611">Plant defense</keyword>
<evidence type="ECO:0000256" key="6">
    <source>
        <dbReference type="ARBA" id="ARBA00023136"/>
    </source>
</evidence>
<evidence type="ECO:0000313" key="11">
    <source>
        <dbReference type="EMBL" id="KAK8550727.1"/>
    </source>
</evidence>
<sequence length="524" mass="59742">MAAGEEASATRTLEDTPTWAVATVCLVFVSLSILIEYLIHLVSNWLKRRRKTALYDAVEKLKSVLMVLGFMSLALTVTRSFISRICIPNKLANSMLPCRKTLDSIKANKDFVYEQTWSVDALHERILAVDSESSDFCNSKGKTSLISEEGTNQLSIFLFVLAAMQIVYTVLTMALGRAKMRRWKAWEKETQTVEYQVANDPNRFRFTRQTTFARRHMNSCAETSILLWTNCFFRQFFNSVAKIDYFTLRHGFISTHLATNTSFNFQNYIKRSLDDDFKVLVGISPFMWLWVVIFLMLDVHGWNVYLWVSFLPLTITLILGTKLQVIMAKMAQRVKDQNNVILGAPLVQPNDNLFWFNRPKFVLTLLHYTLFMNAFEVAFFVWITTQYGVESCYHEHREIIVTRVVLAVTVQVICSYVTLPLYALVTQMGSNFKRAVLEEQTANAIKQWHAGVKLKRKKNRQSLPADDSPSTNTYVSTSVHRHPTPASLETASSSEIQEEPGPALPTSDAVDTQMVPVGKSLTIN</sequence>
<feature type="transmembrane region" description="Helical" evidence="10">
    <location>
        <begin position="404"/>
        <end position="425"/>
    </location>
</feature>
<keyword evidence="3 8" id="KW-0812">Transmembrane</keyword>
<comment type="subcellular location">
    <subcellularLocation>
        <location evidence="1 8">Membrane</location>
        <topology evidence="1 8">Multi-pass membrane protein</topology>
    </subcellularLocation>
</comment>
<comment type="caution">
    <text evidence="11">The sequence shown here is derived from an EMBL/GenBank/DDBJ whole genome shotgun (WGS) entry which is preliminary data.</text>
</comment>
<evidence type="ECO:0000256" key="10">
    <source>
        <dbReference type="SAM" id="Phobius"/>
    </source>
</evidence>
<dbReference type="EMBL" id="JBBPBM010000020">
    <property type="protein sequence ID" value="KAK8550727.1"/>
    <property type="molecule type" value="Genomic_DNA"/>
</dbReference>
<comment type="domain">
    <text evidence="8">The C-terminus contains a calmodulin-binding domain, which binds calmodulin in a calcium-dependent fashion.</text>
</comment>
<keyword evidence="5 8" id="KW-1133">Transmembrane helix</keyword>
<feature type="transmembrane region" description="Helical" evidence="10">
    <location>
        <begin position="20"/>
        <end position="42"/>
    </location>
</feature>
<name>A0ABR2E0L6_9ROSI</name>
<feature type="transmembrane region" description="Helical" evidence="10">
    <location>
        <begin position="304"/>
        <end position="325"/>
    </location>
</feature>
<evidence type="ECO:0000313" key="12">
    <source>
        <dbReference type="Proteomes" id="UP001472677"/>
    </source>
</evidence>
<feature type="transmembrane region" description="Helical" evidence="10">
    <location>
        <begin position="154"/>
        <end position="175"/>
    </location>
</feature>
<gene>
    <name evidence="8" type="primary">MLO</name>
    <name evidence="11" type="ORF">V6N12_039419</name>
</gene>
<comment type="function">
    <text evidence="8">May be involved in modulation of pathogen defense and leaf cell death.</text>
</comment>
<evidence type="ECO:0000256" key="9">
    <source>
        <dbReference type="SAM" id="MobiDB-lite"/>
    </source>
</evidence>
<keyword evidence="12" id="KW-1185">Reference proteome</keyword>
<evidence type="ECO:0000256" key="3">
    <source>
        <dbReference type="ARBA" id="ARBA00022692"/>
    </source>
</evidence>
<dbReference type="PANTHER" id="PTHR31942">
    <property type="entry name" value="MLO-LIKE PROTEIN 1"/>
    <property type="match status" value="1"/>
</dbReference>
<evidence type="ECO:0000256" key="1">
    <source>
        <dbReference type="ARBA" id="ARBA00004141"/>
    </source>
</evidence>
<feature type="transmembrane region" description="Helical" evidence="10">
    <location>
        <begin position="279"/>
        <end position="298"/>
    </location>
</feature>
<dbReference type="Pfam" id="PF03094">
    <property type="entry name" value="Mlo"/>
    <property type="match status" value="1"/>
</dbReference>
<keyword evidence="6 8" id="KW-0472">Membrane</keyword>
<keyword evidence="7 8" id="KW-0568">Pathogenesis-related protein</keyword>
<feature type="compositionally biased region" description="Polar residues" evidence="9">
    <location>
        <begin position="468"/>
        <end position="478"/>
    </location>
</feature>
<evidence type="ECO:0000256" key="5">
    <source>
        <dbReference type="ARBA" id="ARBA00022989"/>
    </source>
</evidence>
<evidence type="ECO:0000256" key="7">
    <source>
        <dbReference type="ARBA" id="ARBA00023265"/>
    </source>
</evidence>
<protein>
    <recommendedName>
        <fullName evidence="8">MLO-like protein</fullName>
    </recommendedName>
</protein>
<evidence type="ECO:0000256" key="8">
    <source>
        <dbReference type="RuleBase" id="RU280816"/>
    </source>
</evidence>
<keyword evidence="8" id="KW-0112">Calmodulin-binding</keyword>
<proteinExistence type="inferred from homology"/>
<feature type="transmembrane region" description="Helical" evidence="10">
    <location>
        <begin position="361"/>
        <end position="384"/>
    </location>
</feature>
<evidence type="ECO:0000256" key="2">
    <source>
        <dbReference type="ARBA" id="ARBA00006574"/>
    </source>
</evidence>
<evidence type="ECO:0000256" key="4">
    <source>
        <dbReference type="ARBA" id="ARBA00022821"/>
    </source>
</evidence>
<comment type="similarity">
    <text evidence="2 8">Belongs to the MLO family.</text>
</comment>